<evidence type="ECO:0000256" key="15">
    <source>
        <dbReference type="ARBA" id="ARBA00022989"/>
    </source>
</evidence>
<feature type="transmembrane region" description="Helical" evidence="22">
    <location>
        <begin position="167"/>
        <end position="183"/>
    </location>
</feature>
<dbReference type="PRINTS" id="PR00942">
    <property type="entry name" value="CUATPASEI"/>
</dbReference>
<feature type="domain" description="HMA" evidence="23">
    <location>
        <begin position="4"/>
        <end position="70"/>
    </location>
</feature>
<evidence type="ECO:0000259" key="23">
    <source>
        <dbReference type="PROSITE" id="PS50846"/>
    </source>
</evidence>
<evidence type="ECO:0000256" key="14">
    <source>
        <dbReference type="ARBA" id="ARBA00022967"/>
    </source>
</evidence>
<dbReference type="InterPro" id="IPR059000">
    <property type="entry name" value="ATPase_P-type_domA"/>
</dbReference>
<keyword evidence="17" id="KW-0406">Ion transport</keyword>
<dbReference type="InterPro" id="IPR023214">
    <property type="entry name" value="HAD_sf"/>
</dbReference>
<proteinExistence type="inferred from homology"/>
<dbReference type="GO" id="GO:0016887">
    <property type="term" value="F:ATP hydrolysis activity"/>
    <property type="evidence" value="ECO:0007669"/>
    <property type="project" value="InterPro"/>
</dbReference>
<dbReference type="PROSITE" id="PS00154">
    <property type="entry name" value="ATPASE_E1_E2"/>
    <property type="match status" value="1"/>
</dbReference>
<evidence type="ECO:0000256" key="18">
    <source>
        <dbReference type="ARBA" id="ARBA00023136"/>
    </source>
</evidence>
<feature type="transmembrane region" description="Helical" evidence="22">
    <location>
        <begin position="259"/>
        <end position="277"/>
    </location>
</feature>
<evidence type="ECO:0000256" key="10">
    <source>
        <dbReference type="ARBA" id="ARBA00022741"/>
    </source>
</evidence>
<keyword evidence="8 22" id="KW-0479">Metal-binding</keyword>
<dbReference type="PRINTS" id="PR00119">
    <property type="entry name" value="CATATPASE"/>
</dbReference>
<evidence type="ECO:0000256" key="7">
    <source>
        <dbReference type="ARBA" id="ARBA00022692"/>
    </source>
</evidence>
<protein>
    <recommendedName>
        <fullName evidence="4">Copper-exporting P-type ATPase</fullName>
        <ecNumber evidence="3">7.2.2.8</ecNumber>
    </recommendedName>
    <alternativeName>
        <fullName evidence="19">Copper-exporting P-type ATPase A</fullName>
    </alternativeName>
    <alternativeName>
        <fullName evidence="20">Cu(+)-exporting ATPase</fullName>
    </alternativeName>
</protein>
<dbReference type="GO" id="GO:0140581">
    <property type="term" value="F:P-type monovalent copper transporter activity"/>
    <property type="evidence" value="ECO:0007669"/>
    <property type="project" value="UniProtKB-EC"/>
</dbReference>
<dbReference type="SFLD" id="SFLDF00027">
    <property type="entry name" value="p-type_atpase"/>
    <property type="match status" value="1"/>
</dbReference>
<sequence>MAEQQIELPITGMTCASCVNRVAKALKKVPGVQDASVNLATEQAAVSYDPAQVAPAQLQAAVENAGYGIVTDQLEIPITGMTCASCVNRVEKALRRVPGVLDASVNLASEQAAVTYIPSATGWGELKAAVERAGYGVIETTATDAGVMEDAEATARARELADKRRKLLVGVALGLPLFLLSMARDFGLIQPWLTPFWAANEALMGHEGGPMLMHYPARADLLNWLFLLLATPVQFYSGWDFYVHAWKALKNKTANMDTLIALGSSAAYVYSVAVLFLGLSGHVYFETAALIITLILVGKFLEARAKSQTSTAIRALMGLQAKTARVLRGGVEQDVPVAEVRKGEIVIVRPGEKVPVDGVIVSGRSSLDESMVTGESLPVEKGEGDTVIGATVNKSGSFQFRATRVGKETALAQIIRLVQQAQGSRASVQRLVDQVAAVFVPIVIAIALLTFIAWYVLGGVGFTQAMIFAVAVLVIACPCALGLATPTAIMVGTGTGAEHGILIKNAESLERANAIQTVVLDKTGTITAGKPVVTDLVVAHAAMAPVAAGVNGDGPDHGNATGAHGAADSDQLLRLAASAERGSEHPLGEAIVGAAHSRGLNLAKPEQFQAIAGQGITAVVDGHAVLLGNRVLMREWSIDLSSVDADIERLQREGKTAMIVAADGAALGIIAVADTVKSTSGAAVAELHRLGIQVAMLTGDNARTAEAIARQVGIDRVLAEVLPEQKVNEVKRLQQEGRVVAMVGDGINDAPALAQADVGIAIGTGTDVAMEAADVTLMRGDLRSVPQAITLSKRTLTTIKWNLFWAFIYNVIGIPLAAGVLYPFFGLQLSPIIAAAAMAFSSVFVVTNSLRLRGVQIEA</sequence>
<keyword evidence="12 22" id="KW-0067">ATP-binding</keyword>
<dbReference type="GO" id="GO:0005524">
    <property type="term" value="F:ATP binding"/>
    <property type="evidence" value="ECO:0007669"/>
    <property type="project" value="UniProtKB-UniRule"/>
</dbReference>
<dbReference type="SFLD" id="SFLDS00003">
    <property type="entry name" value="Haloacid_Dehalogenase"/>
    <property type="match status" value="1"/>
</dbReference>
<dbReference type="InterPro" id="IPR008250">
    <property type="entry name" value="ATPase_P-typ_transduc_dom_A_sf"/>
</dbReference>
<evidence type="ECO:0000256" key="16">
    <source>
        <dbReference type="ARBA" id="ARBA00023008"/>
    </source>
</evidence>
<dbReference type="GO" id="GO:0005886">
    <property type="term" value="C:plasma membrane"/>
    <property type="evidence" value="ECO:0007669"/>
    <property type="project" value="UniProtKB-SubCell"/>
</dbReference>
<dbReference type="NCBIfam" id="TIGR00003">
    <property type="entry name" value="copper ion binding protein"/>
    <property type="match status" value="2"/>
</dbReference>
<keyword evidence="18 22" id="KW-0472">Membrane</keyword>
<dbReference type="InterPro" id="IPR036163">
    <property type="entry name" value="HMA_dom_sf"/>
</dbReference>
<accession>A0A0P9FBE5</accession>
<evidence type="ECO:0000256" key="11">
    <source>
        <dbReference type="ARBA" id="ARBA00022796"/>
    </source>
</evidence>
<dbReference type="EMBL" id="LJCR01000136">
    <property type="protein sequence ID" value="KPV53993.1"/>
    <property type="molecule type" value="Genomic_DNA"/>
</dbReference>
<dbReference type="InterPro" id="IPR036412">
    <property type="entry name" value="HAD-like_sf"/>
</dbReference>
<keyword evidence="15 22" id="KW-1133">Transmembrane helix</keyword>
<feature type="transmembrane region" description="Helical" evidence="22">
    <location>
        <begin position="435"/>
        <end position="456"/>
    </location>
</feature>
<keyword evidence="6 22" id="KW-1003">Cell membrane</keyword>
<evidence type="ECO:0000256" key="13">
    <source>
        <dbReference type="ARBA" id="ARBA00022842"/>
    </source>
</evidence>
<feature type="transmembrane region" description="Helical" evidence="22">
    <location>
        <begin position="283"/>
        <end position="301"/>
    </location>
</feature>
<dbReference type="SUPFAM" id="SSF81665">
    <property type="entry name" value="Calcium ATPase, transmembrane domain M"/>
    <property type="match status" value="1"/>
</dbReference>
<comment type="subcellular location">
    <subcellularLocation>
        <location evidence="1">Cell membrane</location>
        <topology evidence="1">Multi-pass membrane protein</topology>
    </subcellularLocation>
</comment>
<evidence type="ECO:0000313" key="25">
    <source>
        <dbReference type="Proteomes" id="UP000050509"/>
    </source>
</evidence>
<dbReference type="InterPro" id="IPR006121">
    <property type="entry name" value="HMA_dom"/>
</dbReference>
<dbReference type="GO" id="GO:0055070">
    <property type="term" value="P:copper ion homeostasis"/>
    <property type="evidence" value="ECO:0007669"/>
    <property type="project" value="TreeGrafter"/>
</dbReference>
<evidence type="ECO:0000256" key="8">
    <source>
        <dbReference type="ARBA" id="ARBA00022723"/>
    </source>
</evidence>
<dbReference type="NCBIfam" id="TIGR01494">
    <property type="entry name" value="ATPase_P-type"/>
    <property type="match status" value="2"/>
</dbReference>
<dbReference type="InterPro" id="IPR017969">
    <property type="entry name" value="Heavy-metal-associated_CS"/>
</dbReference>
<dbReference type="PROSITE" id="PS50846">
    <property type="entry name" value="HMA_2"/>
    <property type="match status" value="2"/>
</dbReference>
<dbReference type="InterPro" id="IPR001757">
    <property type="entry name" value="P_typ_ATPase"/>
</dbReference>
<comment type="similarity">
    <text evidence="2 22">Belongs to the cation transport ATPase (P-type) (TC 3.A.3) family. Type IB subfamily.</text>
</comment>
<dbReference type="Gene3D" id="3.30.70.100">
    <property type="match status" value="2"/>
</dbReference>
<dbReference type="CDD" id="cd02094">
    <property type="entry name" value="P-type_ATPase_Cu-like"/>
    <property type="match status" value="1"/>
</dbReference>
<comment type="caution">
    <text evidence="24">The sequence shown here is derived from an EMBL/GenBank/DDBJ whole genome shotgun (WGS) entry which is preliminary data.</text>
</comment>
<dbReference type="Pfam" id="PF00403">
    <property type="entry name" value="HMA"/>
    <property type="match status" value="2"/>
</dbReference>
<evidence type="ECO:0000256" key="2">
    <source>
        <dbReference type="ARBA" id="ARBA00006024"/>
    </source>
</evidence>
<dbReference type="SUPFAM" id="SSF56784">
    <property type="entry name" value="HAD-like"/>
    <property type="match status" value="1"/>
</dbReference>
<dbReference type="AlphaFoldDB" id="A0A0P9FBE5"/>
<evidence type="ECO:0000256" key="19">
    <source>
        <dbReference type="ARBA" id="ARBA00029719"/>
    </source>
</evidence>
<gene>
    <name evidence="24" type="ORF">SE17_06405</name>
</gene>
<evidence type="ECO:0000256" key="12">
    <source>
        <dbReference type="ARBA" id="ARBA00022840"/>
    </source>
</evidence>
<keyword evidence="25" id="KW-1185">Reference proteome</keyword>
<evidence type="ECO:0000313" key="24">
    <source>
        <dbReference type="EMBL" id="KPV53993.1"/>
    </source>
</evidence>
<evidence type="ECO:0000256" key="17">
    <source>
        <dbReference type="ARBA" id="ARBA00023065"/>
    </source>
</evidence>
<dbReference type="FunFam" id="2.70.150.10:FF:000020">
    <property type="entry name" value="Copper-exporting P-type ATPase A"/>
    <property type="match status" value="1"/>
</dbReference>
<keyword evidence="10 22" id="KW-0547">Nucleotide-binding</keyword>
<dbReference type="InterPro" id="IPR023299">
    <property type="entry name" value="ATPase_P-typ_cyto_dom_N"/>
</dbReference>
<evidence type="ECO:0000256" key="9">
    <source>
        <dbReference type="ARBA" id="ARBA00022737"/>
    </source>
</evidence>
<dbReference type="PATRIC" id="fig|186479.3.peg.1511"/>
<dbReference type="Pfam" id="PF00122">
    <property type="entry name" value="E1-E2_ATPase"/>
    <property type="match status" value="1"/>
</dbReference>
<keyword evidence="9" id="KW-0677">Repeat</keyword>
<reference evidence="24 25" key="1">
    <citation type="submission" date="2015-09" db="EMBL/GenBank/DDBJ databases">
        <title>Draft genome sequence of Kouleothrix aurantiaca JCM 19913.</title>
        <authorList>
            <person name="Hemp J."/>
        </authorList>
    </citation>
    <scope>NUCLEOTIDE SEQUENCE [LARGE SCALE GENOMIC DNA]</scope>
    <source>
        <strain evidence="24 25">COM-B</strain>
    </source>
</reference>
<keyword evidence="11" id="KW-0187">Copper transport</keyword>
<evidence type="ECO:0000256" key="6">
    <source>
        <dbReference type="ARBA" id="ARBA00022475"/>
    </source>
</evidence>
<dbReference type="PANTHER" id="PTHR43520">
    <property type="entry name" value="ATP7, ISOFORM B"/>
    <property type="match status" value="1"/>
</dbReference>
<evidence type="ECO:0000256" key="3">
    <source>
        <dbReference type="ARBA" id="ARBA00012517"/>
    </source>
</evidence>
<feature type="transmembrane region" description="Helical" evidence="22">
    <location>
        <begin position="221"/>
        <end position="239"/>
    </location>
</feature>
<dbReference type="PANTHER" id="PTHR43520:SF8">
    <property type="entry name" value="P-TYPE CU(+) TRANSPORTER"/>
    <property type="match status" value="1"/>
</dbReference>
<evidence type="ECO:0000256" key="4">
    <source>
        <dbReference type="ARBA" id="ARBA00015102"/>
    </source>
</evidence>
<comment type="catalytic activity">
    <reaction evidence="21">
        <text>Cu(+)(in) + ATP + H2O = Cu(+)(out) + ADP + phosphate + H(+)</text>
        <dbReference type="Rhea" id="RHEA:25792"/>
        <dbReference type="ChEBI" id="CHEBI:15377"/>
        <dbReference type="ChEBI" id="CHEBI:15378"/>
        <dbReference type="ChEBI" id="CHEBI:30616"/>
        <dbReference type="ChEBI" id="CHEBI:43474"/>
        <dbReference type="ChEBI" id="CHEBI:49552"/>
        <dbReference type="ChEBI" id="CHEBI:456216"/>
        <dbReference type="EC" id="7.2.2.8"/>
    </reaction>
</comment>
<dbReference type="GO" id="GO:0005507">
    <property type="term" value="F:copper ion binding"/>
    <property type="evidence" value="ECO:0007669"/>
    <property type="project" value="InterPro"/>
</dbReference>
<dbReference type="CDD" id="cd00371">
    <property type="entry name" value="HMA"/>
    <property type="match status" value="2"/>
</dbReference>
<dbReference type="SUPFAM" id="SSF55008">
    <property type="entry name" value="HMA, heavy metal-associated domain"/>
    <property type="match status" value="2"/>
</dbReference>
<dbReference type="EC" id="7.2.2.8" evidence="3"/>
<organism evidence="24 25">
    <name type="scientific">Kouleothrix aurantiaca</name>
    <dbReference type="NCBI Taxonomy" id="186479"/>
    <lineage>
        <taxon>Bacteria</taxon>
        <taxon>Bacillati</taxon>
        <taxon>Chloroflexota</taxon>
        <taxon>Chloroflexia</taxon>
        <taxon>Chloroflexales</taxon>
        <taxon>Roseiflexineae</taxon>
        <taxon>Roseiflexaceae</taxon>
        <taxon>Kouleothrix</taxon>
    </lineage>
</organism>
<dbReference type="InterPro" id="IPR018303">
    <property type="entry name" value="ATPase_P-typ_P_site"/>
</dbReference>
<feature type="transmembrane region" description="Helical" evidence="22">
    <location>
        <begin position="462"/>
        <end position="484"/>
    </location>
</feature>
<dbReference type="PROSITE" id="PS01047">
    <property type="entry name" value="HMA_1"/>
    <property type="match status" value="2"/>
</dbReference>
<dbReference type="FunFam" id="3.40.50.1000:FF:000333">
    <property type="entry name" value="Copper-transporting ATPase 2"/>
    <property type="match status" value="1"/>
</dbReference>
<evidence type="ECO:0000256" key="1">
    <source>
        <dbReference type="ARBA" id="ARBA00004651"/>
    </source>
</evidence>
<dbReference type="InterPro" id="IPR006122">
    <property type="entry name" value="HMA_Cu_ion-bd"/>
</dbReference>
<keyword evidence="7 22" id="KW-0812">Transmembrane</keyword>
<feature type="domain" description="HMA" evidence="23">
    <location>
        <begin position="72"/>
        <end position="138"/>
    </location>
</feature>
<name>A0A0P9FBE5_9CHLR</name>
<feature type="transmembrane region" description="Helical" evidence="22">
    <location>
        <begin position="803"/>
        <end position="825"/>
    </location>
</feature>
<dbReference type="Pfam" id="PF00702">
    <property type="entry name" value="Hydrolase"/>
    <property type="match status" value="1"/>
</dbReference>
<evidence type="ECO:0000256" key="21">
    <source>
        <dbReference type="ARBA" id="ARBA00049289"/>
    </source>
</evidence>
<keyword evidence="5" id="KW-0813">Transport</keyword>
<evidence type="ECO:0000256" key="20">
    <source>
        <dbReference type="ARBA" id="ARBA00033239"/>
    </source>
</evidence>
<dbReference type="Gene3D" id="3.40.1110.10">
    <property type="entry name" value="Calcium-transporting ATPase, cytoplasmic domain N"/>
    <property type="match status" value="1"/>
</dbReference>
<evidence type="ECO:0000256" key="5">
    <source>
        <dbReference type="ARBA" id="ARBA00022448"/>
    </source>
</evidence>
<dbReference type="PRINTS" id="PR00943">
    <property type="entry name" value="CUATPASE"/>
</dbReference>
<feature type="transmembrane region" description="Helical" evidence="22">
    <location>
        <begin position="831"/>
        <end position="850"/>
    </location>
</feature>
<dbReference type="Gene3D" id="3.40.50.1000">
    <property type="entry name" value="HAD superfamily/HAD-like"/>
    <property type="match status" value="1"/>
</dbReference>
<keyword evidence="13" id="KW-0460">Magnesium</keyword>
<dbReference type="Gene3D" id="2.70.150.10">
    <property type="entry name" value="Calcium-transporting ATPase, cytoplasmic transduction domain A"/>
    <property type="match status" value="1"/>
</dbReference>
<dbReference type="SFLD" id="SFLDG00002">
    <property type="entry name" value="C1.7:_P-type_atpase_like"/>
    <property type="match status" value="1"/>
</dbReference>
<keyword evidence="16" id="KW-0186">Copper</keyword>
<dbReference type="Proteomes" id="UP000050509">
    <property type="component" value="Unassembled WGS sequence"/>
</dbReference>
<dbReference type="InterPro" id="IPR027256">
    <property type="entry name" value="P-typ_ATPase_IB"/>
</dbReference>
<evidence type="ECO:0000256" key="22">
    <source>
        <dbReference type="RuleBase" id="RU362081"/>
    </source>
</evidence>
<dbReference type="InterPro" id="IPR023298">
    <property type="entry name" value="ATPase_P-typ_TM_dom_sf"/>
</dbReference>
<dbReference type="GO" id="GO:0043682">
    <property type="term" value="F:P-type divalent copper transporter activity"/>
    <property type="evidence" value="ECO:0007669"/>
    <property type="project" value="TreeGrafter"/>
</dbReference>
<dbReference type="NCBIfam" id="TIGR01525">
    <property type="entry name" value="ATPase-IB_hvy"/>
    <property type="match status" value="1"/>
</dbReference>
<dbReference type="FunFam" id="3.30.70.100:FF:000005">
    <property type="entry name" value="Copper-exporting P-type ATPase A"/>
    <property type="match status" value="2"/>
</dbReference>
<dbReference type="InterPro" id="IPR044492">
    <property type="entry name" value="P_typ_ATPase_HD_dom"/>
</dbReference>
<dbReference type="SUPFAM" id="SSF81653">
    <property type="entry name" value="Calcium ATPase, transduction domain A"/>
    <property type="match status" value="1"/>
</dbReference>
<keyword evidence="14" id="KW-1278">Translocase</keyword>